<dbReference type="eggNOG" id="KOG0676">
    <property type="taxonomic scope" value="Eukaryota"/>
</dbReference>
<dbReference type="SMART" id="SM00268">
    <property type="entry name" value="ACTIN"/>
    <property type="match status" value="1"/>
</dbReference>
<organism evidence="3">
    <name type="scientific">Pseudogymnoascus destructans</name>
    <dbReference type="NCBI Taxonomy" id="655981"/>
    <lineage>
        <taxon>Eukaryota</taxon>
        <taxon>Fungi</taxon>
        <taxon>Dikarya</taxon>
        <taxon>Ascomycota</taxon>
        <taxon>Pezizomycotina</taxon>
        <taxon>Leotiomycetes</taxon>
        <taxon>Thelebolales</taxon>
        <taxon>Thelebolaceae</taxon>
        <taxon>Pseudogymnoascus</taxon>
    </lineage>
</organism>
<feature type="compositionally biased region" description="Low complexity" evidence="2">
    <location>
        <begin position="433"/>
        <end position="466"/>
    </location>
</feature>
<protein>
    <submittedName>
        <fullName evidence="3">Actin-like protein arp9 (SWI/SNF complex component arp9)</fullName>
    </submittedName>
</protein>
<evidence type="ECO:0000313" key="3">
    <source>
        <dbReference type="EMBL" id="OAF59006.1"/>
    </source>
</evidence>
<name>A0A177AA46_9PEZI</name>
<dbReference type="VEuPathDB" id="FungiDB:GMDG_04183"/>
<evidence type="ECO:0000256" key="1">
    <source>
        <dbReference type="RuleBase" id="RU000487"/>
    </source>
</evidence>
<proteinExistence type="inferred from homology"/>
<feature type="region of interest" description="Disordered" evidence="2">
    <location>
        <begin position="393"/>
        <end position="522"/>
    </location>
</feature>
<dbReference type="Gene3D" id="3.90.640.60">
    <property type="match status" value="1"/>
</dbReference>
<dbReference type="Gene3D" id="3.30.420.40">
    <property type="match status" value="3"/>
</dbReference>
<gene>
    <name evidence="3" type="primary">ARP9</name>
    <name evidence="3" type="ORF">VC83_06246</name>
</gene>
<dbReference type="SUPFAM" id="SSF53067">
    <property type="entry name" value="Actin-like ATPase domain"/>
    <property type="match status" value="2"/>
</dbReference>
<dbReference type="Pfam" id="PF00022">
    <property type="entry name" value="Actin"/>
    <property type="match status" value="1"/>
</dbReference>
<accession>A0A177AA46</accession>
<dbReference type="Proteomes" id="UP000077154">
    <property type="component" value="Unassembled WGS sequence"/>
</dbReference>
<evidence type="ECO:0000256" key="2">
    <source>
        <dbReference type="SAM" id="MobiDB-lite"/>
    </source>
</evidence>
<dbReference type="InterPro" id="IPR004000">
    <property type="entry name" value="Actin"/>
</dbReference>
<dbReference type="EMBL" id="KV441395">
    <property type="protein sequence ID" value="OAF59006.1"/>
    <property type="molecule type" value="Genomic_DNA"/>
</dbReference>
<dbReference type="PANTHER" id="PTHR11937">
    <property type="entry name" value="ACTIN"/>
    <property type="match status" value="1"/>
</dbReference>
<feature type="region of interest" description="Disordered" evidence="2">
    <location>
        <begin position="56"/>
        <end position="100"/>
    </location>
</feature>
<feature type="compositionally biased region" description="Acidic residues" evidence="2">
    <location>
        <begin position="88"/>
        <end position="100"/>
    </location>
</feature>
<comment type="similarity">
    <text evidence="1">Belongs to the actin family.</text>
</comment>
<sequence length="749" mass="79185">MPPFKDEHILIIAPGSLTTLAQLGLPESFTPASTKVRTRMFPAGEGKWEPYKINEAKKATPPAANGGEVTMGGTGEEETGEEEKKEDNELEPEFEEDLESDEGAVYPLTEGIITNMPAFLALMNHIHSVLSPTLHTPILLIAQPAWTAQDIEALTQFFFEKFKTPAFCIMDSALAISYAYGVQNGTVIDVGFQKTDITTIHDFSVQHVGRAISVPGTGGDAMTERLLELLGPKGWTRDMCEQLKKSPFCEILPAGAPLPGAEDAEDQGANGNGAAIGEAAASLIGAPHADVDEEDVEKGVDEEGVLDVASIVASGKTQEFLAQQERKKQLAASRKAAKDARDAAEVAGAKPIRLPNSKREKVIFHYQERKAQGEIDEALENGNKAAAADVEMTEAVKEKTPEMAAAEPVTKEAEAATPAPEATSDTKPAEAVPAPEATGEANPAEAAPASAADGEAKPAEAAPAPEADGEAKPAEAAPAPEANGEAKPADASITVEDASAKREQVRAAKREEKRKAREGAGDPMQWRREIEIGTERFQAASNGLLDRIADAVHRTVLAGTESSKRGDLWDSLIIVGNGSRVRGFKDALLATLTNKYLISPSSASIFMSELPSNLSTPMGTGAQTPQRDYPAGQHALPTGTGVNPLLLAATTASNPTLNPNVSVANSFGGSGSHSHSSHGQTPTSMKIAKVPEYFPEFKNEGFEECVFLGAQVAAKVIFVQDQGVSNGFMSRVQYNENGPSGIHDLGLTF</sequence>
<dbReference type="GeneID" id="36289308"/>
<dbReference type="AlphaFoldDB" id="A0A177AA46"/>
<feature type="compositionally biased region" description="Basic and acidic residues" evidence="2">
    <location>
        <begin position="498"/>
        <end position="522"/>
    </location>
</feature>
<reference evidence="3" key="1">
    <citation type="submission" date="2016-03" db="EMBL/GenBank/DDBJ databases">
        <title>Updated assembly of Pseudogymnoascus destructans, the fungus causing white-nose syndrome of bats.</title>
        <authorList>
            <person name="Palmer J.M."/>
            <person name="Drees K.P."/>
            <person name="Foster J.T."/>
            <person name="Lindner D.L."/>
        </authorList>
    </citation>
    <scope>NUCLEOTIDE SEQUENCE [LARGE SCALE GENOMIC DNA]</scope>
    <source>
        <strain evidence="3">20631-21</strain>
    </source>
</reference>
<dbReference type="OrthoDB" id="74201at2759"/>
<dbReference type="RefSeq" id="XP_024324290.1">
    <property type="nucleotide sequence ID" value="XM_024469849.1"/>
</dbReference>
<feature type="compositionally biased region" description="Low complexity" evidence="2">
    <location>
        <begin position="474"/>
        <end position="486"/>
    </location>
</feature>
<dbReference type="InterPro" id="IPR043129">
    <property type="entry name" value="ATPase_NBD"/>
</dbReference>